<gene>
    <name evidence="4" type="ORF">PQR66_03855</name>
</gene>
<dbReference type="InterPro" id="IPR036291">
    <property type="entry name" value="NAD(P)-bd_dom_sf"/>
</dbReference>
<dbReference type="InterPro" id="IPR050025">
    <property type="entry name" value="DalD"/>
</dbReference>
<dbReference type="PRINTS" id="PR00084">
    <property type="entry name" value="MTLDHDRGNASE"/>
</dbReference>
<feature type="domain" description="Mannitol dehydrogenase C-terminal" evidence="3">
    <location>
        <begin position="273"/>
        <end position="459"/>
    </location>
</feature>
<evidence type="ECO:0000313" key="4">
    <source>
        <dbReference type="EMBL" id="MFL9882142.1"/>
    </source>
</evidence>
<name>A0ABW8ZG12_9BURK</name>
<keyword evidence="5" id="KW-1185">Reference proteome</keyword>
<dbReference type="Proteomes" id="UP001629249">
    <property type="component" value="Unassembled WGS sequence"/>
</dbReference>
<evidence type="ECO:0000313" key="5">
    <source>
        <dbReference type="Proteomes" id="UP001629249"/>
    </source>
</evidence>
<reference evidence="4 5" key="1">
    <citation type="journal article" date="2024" name="Chem. Sci.">
        <title>Discovery of megapolipeptins by genome mining of a Burkholderiales bacteria collection.</title>
        <authorList>
            <person name="Paulo B.S."/>
            <person name="Recchia M.J.J."/>
            <person name="Lee S."/>
            <person name="Fergusson C.H."/>
            <person name="Romanowski S.B."/>
            <person name="Hernandez A."/>
            <person name="Krull N."/>
            <person name="Liu D.Y."/>
            <person name="Cavanagh H."/>
            <person name="Bos A."/>
            <person name="Gray C.A."/>
            <person name="Murphy B.T."/>
            <person name="Linington R.G."/>
            <person name="Eustaquio A.S."/>
        </authorList>
    </citation>
    <scope>NUCLEOTIDE SEQUENCE [LARGE SCALE GENOMIC DNA]</scope>
    <source>
        <strain evidence="4 5">RL16-012-BIC-B</strain>
    </source>
</reference>
<dbReference type="EMBL" id="JAQQFN010000002">
    <property type="protein sequence ID" value="MFL9882142.1"/>
    <property type="molecule type" value="Genomic_DNA"/>
</dbReference>
<dbReference type="Pfam" id="PF01232">
    <property type="entry name" value="Mannitol_dh"/>
    <property type="match status" value="1"/>
</dbReference>
<dbReference type="PANTHER" id="PTHR43362:SF7">
    <property type="entry name" value="D-MANNONATE OXIDOREDUCTASE"/>
    <property type="match status" value="1"/>
</dbReference>
<dbReference type="SUPFAM" id="SSF51735">
    <property type="entry name" value="NAD(P)-binding Rossmann-fold domains"/>
    <property type="match status" value="1"/>
</dbReference>
<sequence length="475" mass="52871">MTPPIQPVDDQRIILHIGTGSFHRAHQAWYLHRLRESGDSRDRAWSIAAGNIRSDMNTTHEALAAQGGTYTLETVSPDGAREYESIRSIQRVLPWSPDHASLIEYGSSRACRIISFTVTESGYYLDNHDRLDVSHPDVAADLNGGCGTIYGVLAAILEARRRTDGGPVTLQCCDNLRHNGEKFRTGFAEFLTRRSLDALKQWVQTHTTTPSAMVDRITPRPTPDTCARVLAATGLDDRCPVMSESFAQWVIEDRFIADRPAWEKVGVELVDSVLPYEEAKIRVLNATHSCVAWAGMLVGLEYIHEGTRDAEIARFAHDYITQDVIPSLLPSPIDLSRYRDVVLDRFSNPYIRDTNERVAADGFTKLSGFVVPTLRDSFARGEVPAASAMLPALFLAFLTRWADGKLHIDYRDSLQDIAGIRAMLAAEDPVAAFCSDRRVWGGLTSDSRLIGAVRDAYGTVNRWLASRPETLRRVS</sequence>
<dbReference type="InterPro" id="IPR013328">
    <property type="entry name" value="6PGD_dom2"/>
</dbReference>
<comment type="caution">
    <text evidence="4">The sequence shown here is derived from an EMBL/GenBank/DDBJ whole genome shotgun (WGS) entry which is preliminary data.</text>
</comment>
<organism evidence="4 5">
    <name type="scientific">Paraburkholderia agricolaris</name>
    <dbReference type="NCBI Taxonomy" id="2152888"/>
    <lineage>
        <taxon>Bacteria</taxon>
        <taxon>Pseudomonadati</taxon>
        <taxon>Pseudomonadota</taxon>
        <taxon>Betaproteobacteria</taxon>
        <taxon>Burkholderiales</taxon>
        <taxon>Burkholderiaceae</taxon>
        <taxon>Paraburkholderia</taxon>
    </lineage>
</organism>
<dbReference type="Gene3D" id="1.10.1040.10">
    <property type="entry name" value="N-(1-d-carboxylethyl)-l-norvaline Dehydrogenase, domain 2"/>
    <property type="match status" value="1"/>
</dbReference>
<dbReference type="InterPro" id="IPR013131">
    <property type="entry name" value="Mannitol_DH_N"/>
</dbReference>
<dbReference type="Gene3D" id="3.40.50.720">
    <property type="entry name" value="NAD(P)-binding Rossmann-like Domain"/>
    <property type="match status" value="1"/>
</dbReference>
<dbReference type="InterPro" id="IPR013118">
    <property type="entry name" value="Mannitol_DH_C"/>
</dbReference>
<feature type="domain" description="Mannitol dehydrogenase N-terminal" evidence="2">
    <location>
        <begin position="14"/>
        <end position="264"/>
    </location>
</feature>
<evidence type="ECO:0000259" key="2">
    <source>
        <dbReference type="Pfam" id="PF01232"/>
    </source>
</evidence>
<dbReference type="InterPro" id="IPR000669">
    <property type="entry name" value="Mannitol_DH"/>
</dbReference>
<evidence type="ECO:0000256" key="1">
    <source>
        <dbReference type="ARBA" id="ARBA00023002"/>
    </source>
</evidence>
<keyword evidence="1" id="KW-0560">Oxidoreductase</keyword>
<accession>A0ABW8ZG12</accession>
<dbReference type="InterPro" id="IPR050988">
    <property type="entry name" value="Mannitol_DH/Oxidoreductase"/>
</dbReference>
<evidence type="ECO:0000259" key="3">
    <source>
        <dbReference type="Pfam" id="PF08125"/>
    </source>
</evidence>
<dbReference type="NCBIfam" id="NF043014">
    <property type="entry name" value="DArabDhDalD"/>
    <property type="match status" value="1"/>
</dbReference>
<dbReference type="InterPro" id="IPR008927">
    <property type="entry name" value="6-PGluconate_DH-like_C_sf"/>
</dbReference>
<dbReference type="PANTHER" id="PTHR43362">
    <property type="entry name" value="MANNITOL DEHYDROGENASE DSF1-RELATED"/>
    <property type="match status" value="1"/>
</dbReference>
<dbReference type="SUPFAM" id="SSF48179">
    <property type="entry name" value="6-phosphogluconate dehydrogenase C-terminal domain-like"/>
    <property type="match status" value="1"/>
</dbReference>
<dbReference type="RefSeq" id="WP_408330942.1">
    <property type="nucleotide sequence ID" value="NZ_JAQQFH010000017.1"/>
</dbReference>
<protein>
    <submittedName>
        <fullName evidence="4">Mannitol dehydrogenase family protein</fullName>
    </submittedName>
</protein>
<dbReference type="Pfam" id="PF08125">
    <property type="entry name" value="Mannitol_dh_C"/>
    <property type="match status" value="1"/>
</dbReference>
<proteinExistence type="predicted"/>